<accession>A0A811ZS78</accession>
<keyword evidence="4" id="KW-1015">Disulfide bond</keyword>
<comment type="similarity">
    <text evidence="1">Belongs to the peroxiredoxin family. AhpC/Prx1 subfamily.</text>
</comment>
<dbReference type="GO" id="GO:0019430">
    <property type="term" value="P:removal of superoxide radicals"/>
    <property type="evidence" value="ECO:0007669"/>
    <property type="project" value="TreeGrafter"/>
</dbReference>
<evidence type="ECO:0000256" key="3">
    <source>
        <dbReference type="ARBA" id="ARBA00023002"/>
    </source>
</evidence>
<dbReference type="InterPro" id="IPR000866">
    <property type="entry name" value="AhpC/TSA"/>
</dbReference>
<evidence type="ECO:0000256" key="4">
    <source>
        <dbReference type="ARBA" id="ARBA00023157"/>
    </source>
</evidence>
<comment type="caution">
    <text evidence="13">The sequence shown here is derived from an EMBL/GenBank/DDBJ whole genome shotgun (WGS) entry which is preliminary data.</text>
</comment>
<proteinExistence type="inferred from homology"/>
<dbReference type="Gene3D" id="3.40.30.10">
    <property type="entry name" value="Glutaredoxin"/>
    <property type="match status" value="1"/>
</dbReference>
<evidence type="ECO:0000256" key="10">
    <source>
        <dbReference type="ARBA" id="ARBA00049091"/>
    </source>
</evidence>
<dbReference type="SUPFAM" id="SSF52833">
    <property type="entry name" value="Thioredoxin-like"/>
    <property type="match status" value="1"/>
</dbReference>
<protein>
    <recommendedName>
        <fullName evidence="6">Peroxiredoxin-1</fullName>
        <ecNumber evidence="2">1.11.1.24</ecNumber>
    </recommendedName>
    <alternativeName>
        <fullName evidence="7">Thioredoxin-dependent peroxiredoxin 1</fullName>
    </alternativeName>
</protein>
<dbReference type="GO" id="GO:0045454">
    <property type="term" value="P:cell redox homeostasis"/>
    <property type="evidence" value="ECO:0007669"/>
    <property type="project" value="TreeGrafter"/>
</dbReference>
<keyword evidence="5" id="KW-0676">Redox-active center</keyword>
<evidence type="ECO:0000256" key="1">
    <source>
        <dbReference type="ARBA" id="ARBA00009796"/>
    </source>
</evidence>
<comment type="catalytic activity">
    <reaction evidence="10">
        <text>a hydroperoxide + [thioredoxin]-dithiol = an alcohol + [thioredoxin]-disulfide + H2O</text>
        <dbReference type="Rhea" id="RHEA:62620"/>
        <dbReference type="Rhea" id="RHEA-COMP:10698"/>
        <dbReference type="Rhea" id="RHEA-COMP:10700"/>
        <dbReference type="ChEBI" id="CHEBI:15377"/>
        <dbReference type="ChEBI" id="CHEBI:29950"/>
        <dbReference type="ChEBI" id="CHEBI:30879"/>
        <dbReference type="ChEBI" id="CHEBI:35924"/>
        <dbReference type="ChEBI" id="CHEBI:50058"/>
        <dbReference type="EC" id="1.11.1.24"/>
    </reaction>
</comment>
<evidence type="ECO:0000256" key="9">
    <source>
        <dbReference type="ARBA" id="ARBA00046955"/>
    </source>
</evidence>
<organism evidence="13 14">
    <name type="scientific">Nyctereutes procyonoides</name>
    <name type="common">Raccoon dog</name>
    <name type="synonym">Canis procyonoides</name>
    <dbReference type="NCBI Taxonomy" id="34880"/>
    <lineage>
        <taxon>Eukaryota</taxon>
        <taxon>Metazoa</taxon>
        <taxon>Chordata</taxon>
        <taxon>Craniata</taxon>
        <taxon>Vertebrata</taxon>
        <taxon>Euteleostomi</taxon>
        <taxon>Mammalia</taxon>
        <taxon>Eutheria</taxon>
        <taxon>Laurasiatheria</taxon>
        <taxon>Carnivora</taxon>
        <taxon>Caniformia</taxon>
        <taxon>Canidae</taxon>
        <taxon>Nyctereutes</taxon>
    </lineage>
</organism>
<evidence type="ECO:0000256" key="7">
    <source>
        <dbReference type="ARBA" id="ARBA00042157"/>
    </source>
</evidence>
<keyword evidence="14" id="KW-1185">Reference proteome</keyword>
<dbReference type="EC" id="1.11.1.24" evidence="2"/>
<evidence type="ECO:0000313" key="14">
    <source>
        <dbReference type="Proteomes" id="UP000645828"/>
    </source>
</evidence>
<dbReference type="GO" id="GO:0045321">
    <property type="term" value="P:leukocyte activation"/>
    <property type="evidence" value="ECO:0007669"/>
    <property type="project" value="TreeGrafter"/>
</dbReference>
<feature type="region of interest" description="Disordered" evidence="11">
    <location>
        <begin position="68"/>
        <end position="90"/>
    </location>
</feature>
<evidence type="ECO:0000256" key="6">
    <source>
        <dbReference type="ARBA" id="ARBA00040771"/>
    </source>
</evidence>
<evidence type="ECO:0000256" key="5">
    <source>
        <dbReference type="ARBA" id="ARBA00023284"/>
    </source>
</evidence>
<keyword evidence="3" id="KW-0560">Oxidoreductase</keyword>
<evidence type="ECO:0000313" key="13">
    <source>
        <dbReference type="EMBL" id="CAD7691340.1"/>
    </source>
</evidence>
<dbReference type="InterPro" id="IPR050217">
    <property type="entry name" value="Peroxiredoxin"/>
</dbReference>
<dbReference type="Pfam" id="PF00578">
    <property type="entry name" value="AhpC-TSA"/>
    <property type="match status" value="1"/>
</dbReference>
<dbReference type="AlphaFoldDB" id="A0A811ZS78"/>
<dbReference type="GO" id="GO:0008379">
    <property type="term" value="F:thioredoxin peroxidase activity"/>
    <property type="evidence" value="ECO:0007669"/>
    <property type="project" value="TreeGrafter"/>
</dbReference>
<evidence type="ECO:0000256" key="2">
    <source>
        <dbReference type="ARBA" id="ARBA00013017"/>
    </source>
</evidence>
<comment type="function">
    <text evidence="8">Thiol-specific peroxidase that catalyzes the reduction of hydrogen peroxide and organic hydroperoxides to water and alcohols, respectively. Plays a role in cell protection against oxidative stress by detoxifying peroxides and as sensor of hydrogen peroxide-mediated signaling events. Might participate in the signaling cascades of growth factors and tumor necrosis factor-alpha by regulating the intracellular concentrations of H(2)O(2). Reduces an intramolecular disulfide bond in GDPD5 that gates the ability to GDPD5 to drive postmitotic motor neuron differentiation.</text>
</comment>
<dbReference type="GO" id="GO:0005829">
    <property type="term" value="C:cytosol"/>
    <property type="evidence" value="ECO:0007669"/>
    <property type="project" value="TreeGrafter"/>
</dbReference>
<evidence type="ECO:0000259" key="12">
    <source>
        <dbReference type="Pfam" id="PF00578"/>
    </source>
</evidence>
<evidence type="ECO:0000256" key="8">
    <source>
        <dbReference type="ARBA" id="ARBA00045796"/>
    </source>
</evidence>
<evidence type="ECO:0000256" key="11">
    <source>
        <dbReference type="SAM" id="MobiDB-lite"/>
    </source>
</evidence>
<dbReference type="PANTHER" id="PTHR10681">
    <property type="entry name" value="THIOREDOXIN PEROXIDASE"/>
    <property type="match status" value="1"/>
</dbReference>
<reference evidence="13" key="1">
    <citation type="submission" date="2020-12" db="EMBL/GenBank/DDBJ databases">
        <authorList>
            <consortium name="Molecular Ecology Group"/>
        </authorList>
    </citation>
    <scope>NUCLEOTIDE SEQUENCE</scope>
    <source>
        <strain evidence="13">TBG_1078</strain>
    </source>
</reference>
<dbReference type="EMBL" id="CAJHUB010000774">
    <property type="protein sequence ID" value="CAD7691340.1"/>
    <property type="molecule type" value="Genomic_DNA"/>
</dbReference>
<feature type="compositionally biased region" description="Basic residues" evidence="11">
    <location>
        <begin position="70"/>
        <end position="90"/>
    </location>
</feature>
<gene>
    <name evidence="13" type="ORF">NYPRO_LOCUS24134</name>
</gene>
<name>A0A811ZS78_NYCPR</name>
<dbReference type="PANTHER" id="PTHR10681:SF111">
    <property type="entry name" value="PEROXIREDOXIN-1"/>
    <property type="match status" value="1"/>
</dbReference>
<sequence>MPSGNVKIGHSTPNFKAMVVMSDDQFSDISQSDYKGKSIVFFFYPLHFTFVCPAEIIASSDRAEEFKKLNCQKKKKKQKTNKQKRNSTAK</sequence>
<dbReference type="Proteomes" id="UP000645828">
    <property type="component" value="Unassembled WGS sequence"/>
</dbReference>
<dbReference type="InterPro" id="IPR036249">
    <property type="entry name" value="Thioredoxin-like_sf"/>
</dbReference>
<dbReference type="GO" id="GO:0042744">
    <property type="term" value="P:hydrogen peroxide catabolic process"/>
    <property type="evidence" value="ECO:0007669"/>
    <property type="project" value="TreeGrafter"/>
</dbReference>
<feature type="domain" description="Alkyl hydroperoxide reductase subunit C/ Thiol specific antioxidant" evidence="12">
    <location>
        <begin position="8"/>
        <end position="72"/>
    </location>
</feature>
<comment type="subunit">
    <text evidence="9">Homodimer; disulfide-linked, upon oxidation. 5 homodimers assemble to form a ring-like decamer. Interacts with GDPD5; forms a mixed-disulfide with GDPD5. Interacts with SESN1 and SESN2. Interacts with FAM107A.</text>
</comment>